<dbReference type="Proteomes" id="UP000886595">
    <property type="component" value="Unassembled WGS sequence"/>
</dbReference>
<dbReference type="AntiFam" id="ANF00062">
    <property type="entry name" value="Shadow ORF (opposite ABC transporter protein)"/>
</dbReference>
<comment type="caution">
    <text evidence="2">The sequence shown here is derived from an EMBL/GenBank/DDBJ whole genome shotgun (WGS) entry which is preliminary data.</text>
</comment>
<dbReference type="EMBL" id="JAAMPC010000157">
    <property type="protein sequence ID" value="KAG2243712.1"/>
    <property type="molecule type" value="Genomic_DNA"/>
</dbReference>
<organism evidence="2 3">
    <name type="scientific">Brassica carinata</name>
    <name type="common">Ethiopian mustard</name>
    <name type="synonym">Abyssinian cabbage</name>
    <dbReference type="NCBI Taxonomy" id="52824"/>
    <lineage>
        <taxon>Eukaryota</taxon>
        <taxon>Viridiplantae</taxon>
        <taxon>Streptophyta</taxon>
        <taxon>Embryophyta</taxon>
        <taxon>Tracheophyta</taxon>
        <taxon>Spermatophyta</taxon>
        <taxon>Magnoliopsida</taxon>
        <taxon>eudicotyledons</taxon>
        <taxon>Gunneridae</taxon>
        <taxon>Pentapetalae</taxon>
        <taxon>rosids</taxon>
        <taxon>malvids</taxon>
        <taxon>Brassicales</taxon>
        <taxon>Brassicaceae</taxon>
        <taxon>Brassiceae</taxon>
        <taxon>Brassica</taxon>
    </lineage>
</organism>
<accession>A0A8X7P3L3</accession>
<gene>
    <name evidence="2" type="ORF">Bca52824_094440</name>
</gene>
<reference evidence="2 3" key="1">
    <citation type="submission" date="2020-02" db="EMBL/GenBank/DDBJ databases">
        <authorList>
            <person name="Ma Q."/>
            <person name="Huang Y."/>
            <person name="Song X."/>
            <person name="Pei D."/>
        </authorList>
    </citation>
    <scope>NUCLEOTIDE SEQUENCE [LARGE SCALE GENOMIC DNA]</scope>
    <source>
        <strain evidence="2">Sxm20200214</strain>
        <tissue evidence="2">Leaf</tissue>
    </source>
</reference>
<dbReference type="AlphaFoldDB" id="A0A8X7P3L3"/>
<evidence type="ECO:0000313" key="3">
    <source>
        <dbReference type="Proteomes" id="UP000886595"/>
    </source>
</evidence>
<evidence type="ECO:0000313" key="2">
    <source>
        <dbReference type="EMBL" id="KAG2243712.1"/>
    </source>
</evidence>
<protein>
    <submittedName>
        <fullName evidence="2">Uncharacterized protein</fullName>
    </submittedName>
</protein>
<proteinExistence type="predicted"/>
<keyword evidence="1" id="KW-0472">Membrane</keyword>
<sequence length="89" mass="9360">MISSHCIAVVSLCAMKTQVLLLASDLSVFIISASVLLSNALVASSHSRILGDFRKARASATLCFSPPLSISPLSPTAVLYFSGKFMIVS</sequence>
<name>A0A8X7P3L3_BRACI</name>
<feature type="transmembrane region" description="Helical" evidence="1">
    <location>
        <begin position="20"/>
        <end position="42"/>
    </location>
</feature>
<evidence type="ECO:0000256" key="1">
    <source>
        <dbReference type="SAM" id="Phobius"/>
    </source>
</evidence>
<keyword evidence="3" id="KW-1185">Reference proteome</keyword>
<keyword evidence="1" id="KW-1133">Transmembrane helix</keyword>
<keyword evidence="1" id="KW-0812">Transmembrane</keyword>